<dbReference type="EMBL" id="JACHVS010000002">
    <property type="protein sequence ID" value="MBB2996613.1"/>
    <property type="molecule type" value="Genomic_DNA"/>
</dbReference>
<evidence type="ECO:0000256" key="1">
    <source>
        <dbReference type="SAM" id="Phobius"/>
    </source>
</evidence>
<keyword evidence="1" id="KW-0812">Transmembrane</keyword>
<dbReference type="Proteomes" id="UP000523000">
    <property type="component" value="Unassembled WGS sequence"/>
</dbReference>
<feature type="transmembrane region" description="Helical" evidence="1">
    <location>
        <begin position="54"/>
        <end position="76"/>
    </location>
</feature>
<name>A0A839QLX9_9MICC</name>
<comment type="caution">
    <text evidence="2">The sequence shown here is derived from an EMBL/GenBank/DDBJ whole genome shotgun (WGS) entry which is preliminary data.</text>
</comment>
<sequence length="159" mass="17345">MVQVIMEFDGLFRAGILAGEEFIVRFRAQPALDALDALVDRAHLLARISLVRKLIIVVPSIMVPTISTGVIVLPSGGIGLGFSVRIMGAAALLAFLLRAFVGTMPMNIKVNETWSADDPRADWKRLVKRWEFTGMFRAAVALLAFALLLVAVAVRIAWA</sequence>
<evidence type="ECO:0000313" key="2">
    <source>
        <dbReference type="EMBL" id="MBB2996613.1"/>
    </source>
</evidence>
<keyword evidence="3" id="KW-1185">Reference proteome</keyword>
<dbReference type="RefSeq" id="WP_183512172.1">
    <property type="nucleotide sequence ID" value="NZ_BAABGK010000033.1"/>
</dbReference>
<gene>
    <name evidence="2" type="ORF">E9229_002860</name>
</gene>
<reference evidence="2 3" key="1">
    <citation type="submission" date="2020-08" db="EMBL/GenBank/DDBJ databases">
        <title>Sequencing the genomes of 1000 actinobacteria strains.</title>
        <authorList>
            <person name="Klenk H.-P."/>
        </authorList>
    </citation>
    <scope>NUCLEOTIDE SEQUENCE [LARGE SCALE GENOMIC DNA]</scope>
    <source>
        <strain evidence="2 3">DSM 22826</strain>
    </source>
</reference>
<accession>A0A839QLX9</accession>
<feature type="transmembrane region" description="Helical" evidence="1">
    <location>
        <begin position="134"/>
        <end position="158"/>
    </location>
</feature>
<dbReference type="AlphaFoldDB" id="A0A839QLX9"/>
<proteinExistence type="predicted"/>
<organism evidence="2 3">
    <name type="scientific">Paeniglutamicibacter cryotolerans</name>
    <dbReference type="NCBI Taxonomy" id="670079"/>
    <lineage>
        <taxon>Bacteria</taxon>
        <taxon>Bacillati</taxon>
        <taxon>Actinomycetota</taxon>
        <taxon>Actinomycetes</taxon>
        <taxon>Micrococcales</taxon>
        <taxon>Micrococcaceae</taxon>
        <taxon>Paeniglutamicibacter</taxon>
    </lineage>
</organism>
<keyword evidence="1" id="KW-1133">Transmembrane helix</keyword>
<keyword evidence="1" id="KW-0472">Membrane</keyword>
<evidence type="ECO:0000313" key="3">
    <source>
        <dbReference type="Proteomes" id="UP000523000"/>
    </source>
</evidence>
<protein>
    <submittedName>
        <fullName evidence="2">Putative membrane protein</fullName>
    </submittedName>
</protein>
<feature type="transmembrane region" description="Helical" evidence="1">
    <location>
        <begin position="82"/>
        <end position="101"/>
    </location>
</feature>